<dbReference type="GO" id="GO:0003677">
    <property type="term" value="F:DNA binding"/>
    <property type="evidence" value="ECO:0007669"/>
    <property type="project" value="InterPro"/>
</dbReference>
<comment type="caution">
    <text evidence="2">The sequence shown here is derived from an EMBL/GenBank/DDBJ whole genome shotgun (WGS) entry which is preliminary data.</text>
</comment>
<dbReference type="Proteomes" id="UP000567067">
    <property type="component" value="Unassembled WGS sequence"/>
</dbReference>
<dbReference type="Gene3D" id="1.10.260.40">
    <property type="entry name" value="lambda repressor-like DNA-binding domains"/>
    <property type="match status" value="1"/>
</dbReference>
<protein>
    <submittedName>
        <fullName evidence="2">Transcriptional regulator with XRE-family HTH domain</fullName>
    </submittedName>
</protein>
<feature type="domain" description="HTH cro/C1-type" evidence="1">
    <location>
        <begin position="5"/>
        <end position="59"/>
    </location>
</feature>
<organism evidence="2 3">
    <name type="scientific">Fontibacillus solani</name>
    <dbReference type="NCBI Taxonomy" id="1572857"/>
    <lineage>
        <taxon>Bacteria</taxon>
        <taxon>Bacillati</taxon>
        <taxon>Bacillota</taxon>
        <taxon>Bacilli</taxon>
        <taxon>Bacillales</taxon>
        <taxon>Paenibacillaceae</taxon>
        <taxon>Fontibacillus</taxon>
    </lineage>
</organism>
<dbReference type="CDD" id="cd00093">
    <property type="entry name" value="HTH_XRE"/>
    <property type="match status" value="1"/>
</dbReference>
<proteinExistence type="predicted"/>
<evidence type="ECO:0000313" key="3">
    <source>
        <dbReference type="Proteomes" id="UP000567067"/>
    </source>
</evidence>
<dbReference type="Pfam" id="PF01381">
    <property type="entry name" value="HTH_3"/>
    <property type="match status" value="1"/>
</dbReference>
<dbReference type="RefSeq" id="WP_182536764.1">
    <property type="nucleotide sequence ID" value="NZ_JACJIP010000019.1"/>
</dbReference>
<gene>
    <name evidence="2" type="ORF">FHR92_003023</name>
</gene>
<dbReference type="InterPro" id="IPR010982">
    <property type="entry name" value="Lambda_DNA-bd_dom_sf"/>
</dbReference>
<evidence type="ECO:0000313" key="2">
    <source>
        <dbReference type="EMBL" id="MBA9086545.1"/>
    </source>
</evidence>
<dbReference type="EMBL" id="JACJIP010000019">
    <property type="protein sequence ID" value="MBA9086545.1"/>
    <property type="molecule type" value="Genomic_DNA"/>
</dbReference>
<sequence length="79" mass="8993">MRVWLKKAREHADLNHGEVADGAGISRSYYTNIENGIKTPSVKAAKSIAEVLKFPWENFFKDNCSLKEQLLETQRKEVG</sequence>
<evidence type="ECO:0000259" key="1">
    <source>
        <dbReference type="PROSITE" id="PS50943"/>
    </source>
</evidence>
<dbReference type="SUPFAM" id="SSF47413">
    <property type="entry name" value="lambda repressor-like DNA-binding domains"/>
    <property type="match status" value="1"/>
</dbReference>
<dbReference type="InterPro" id="IPR001387">
    <property type="entry name" value="Cro/C1-type_HTH"/>
</dbReference>
<accession>A0A7W3SUT3</accession>
<name>A0A7W3SUT3_9BACL</name>
<dbReference type="SMART" id="SM00530">
    <property type="entry name" value="HTH_XRE"/>
    <property type="match status" value="1"/>
</dbReference>
<reference evidence="2 3" key="1">
    <citation type="submission" date="2020-08" db="EMBL/GenBank/DDBJ databases">
        <title>Genomic Encyclopedia of Type Strains, Phase III (KMG-III): the genomes of soil and plant-associated and newly described type strains.</title>
        <authorList>
            <person name="Whitman W."/>
        </authorList>
    </citation>
    <scope>NUCLEOTIDE SEQUENCE [LARGE SCALE GENOMIC DNA]</scope>
    <source>
        <strain evidence="2 3">CECT 8693</strain>
    </source>
</reference>
<dbReference type="AlphaFoldDB" id="A0A7W3SUT3"/>
<dbReference type="PROSITE" id="PS50943">
    <property type="entry name" value="HTH_CROC1"/>
    <property type="match status" value="1"/>
</dbReference>
<keyword evidence="3" id="KW-1185">Reference proteome</keyword>